<organism evidence="1 2">
    <name type="scientific">Bathymodiolus thermophilus thioautotrophic gill symbiont</name>
    <dbReference type="NCBI Taxonomy" id="2360"/>
    <lineage>
        <taxon>Bacteria</taxon>
        <taxon>Pseudomonadati</taxon>
        <taxon>Pseudomonadota</taxon>
        <taxon>Gammaproteobacteria</taxon>
        <taxon>sulfur-oxidizing symbionts</taxon>
    </lineage>
</organism>
<dbReference type="Proteomes" id="UP000278334">
    <property type="component" value="Chromosome"/>
</dbReference>
<name>A0A3G3ILY5_9GAMM</name>
<evidence type="ECO:0000313" key="2">
    <source>
        <dbReference type="Proteomes" id="UP000278334"/>
    </source>
</evidence>
<reference evidence="1 2" key="1">
    <citation type="submission" date="2017-11" db="EMBL/GenBank/DDBJ databases">
        <title>Genome sequence of the bacterial symbiont EPR9N from a vent mussel Bathymodiolus thermophilus.</title>
        <authorList>
            <person name="Won Y.-J."/>
        </authorList>
    </citation>
    <scope>NUCLEOTIDE SEQUENCE [LARGE SCALE GENOMIC DNA]</scope>
    <source>
        <strain evidence="1 2">EPR9N</strain>
    </source>
</reference>
<evidence type="ECO:0000313" key="1">
    <source>
        <dbReference type="EMBL" id="AYQ56880.1"/>
    </source>
</evidence>
<dbReference type="AlphaFoldDB" id="A0A3G3ILY5"/>
<dbReference type="RefSeq" id="WP_139458940.1">
    <property type="nucleotide sequence ID" value="NZ_CAESAR020000076.1"/>
</dbReference>
<sequence length="85" mass="10321">MQYHNRFPIYLNINRLVVEMENTAQHFLRYHKYTLGSKTRKTVCDLSEVLKIKGYVYNCYKQRRVRQLFVSSHTLSYISNQPYLI</sequence>
<gene>
    <name evidence="1" type="ORF">MS2017_1180</name>
</gene>
<accession>A0A3G3ILY5</accession>
<protein>
    <submittedName>
        <fullName evidence="1">Uncharacterized protein</fullName>
    </submittedName>
</protein>
<dbReference type="KEGG" id="bthg:MS2017_1180"/>
<dbReference type="EMBL" id="CP024634">
    <property type="protein sequence ID" value="AYQ56880.1"/>
    <property type="molecule type" value="Genomic_DNA"/>
</dbReference>
<proteinExistence type="predicted"/>